<evidence type="ECO:0000313" key="15">
    <source>
        <dbReference type="RefSeq" id="XP_019632477.1"/>
    </source>
</evidence>
<dbReference type="InterPro" id="IPR003591">
    <property type="entry name" value="Leu-rich_rpt_typical-subtyp"/>
</dbReference>
<evidence type="ECO:0000256" key="5">
    <source>
        <dbReference type="ARBA" id="ARBA00022729"/>
    </source>
</evidence>
<dbReference type="InterPro" id="IPR001611">
    <property type="entry name" value="Leu-rich_rpt"/>
</dbReference>
<dbReference type="SUPFAM" id="SSF52058">
    <property type="entry name" value="L domain-like"/>
    <property type="match status" value="1"/>
</dbReference>
<accession>A0A6P4ZN37</accession>
<keyword evidence="8 10" id="KW-0472">Membrane</keyword>
<dbReference type="AlphaFoldDB" id="A0A6P4ZN37"/>
<dbReference type="Gene3D" id="3.80.10.10">
    <property type="entry name" value="Ribonuclease Inhibitor"/>
    <property type="match status" value="2"/>
</dbReference>
<dbReference type="Proteomes" id="UP000515135">
    <property type="component" value="Unplaced"/>
</dbReference>
<sequence length="643" mass="71840">MAAPMKLCVFLVLFLMATNIKGQKKGCPSICVCKRGTVYCNHRNLKAVPVEIQPSTKSLYLQGNNFTVIRSNTFANLTNLVRLSLAVSNIHVLEEDAFVGLKKLRYLNLPDNNISQIASKLFQGFSALQLLDLDDNNIQTLPSGLFIRMFSLKTLHLNNNNISNLEKFAFRGLKNLLDLHLKENSIASISTEAFVGLENLQHLYLNENKLTTVPTASFAETKNLYLLQLADNEIEVLENNAFAMLQQLTYLFLGGNKLKDLPTDPFNALPSLRTLSLHRNQFTGLNTTAFRNLYSLEALDLSNQTMEWIGAVSFVGLVALESLSLYNNSLETLDEDVILPLLQIRSLNLNSNPWRCDCELQGLWEWLQDTTARTRVTCQSPESHRGRELRFLKQSALVCRTSTLAPIGTEHTSTTTTQPTSIASTPRVDTTASAAVIPTQRLSTATKSVYTGDYYISNPWADDQKTVKAYVEPVTTDSKVNHTAHADLSKVTNHGKHETSLTATQLTFIALGVVVVLIAAIVMGVVMCLDRQQRHIEQQLIVPAENDHPNPTVKTNTEICGYPITWKNGTDQVVNNPTFGVDVSPGQARRSLIAELTMEFDEETEDVADMLTKTHAYHSHKNHKKCKKFRRADNKEDQFTDVL</sequence>
<feature type="transmembrane region" description="Helical" evidence="10">
    <location>
        <begin position="506"/>
        <end position="529"/>
    </location>
</feature>
<dbReference type="GO" id="GO:0005886">
    <property type="term" value="C:plasma membrane"/>
    <property type="evidence" value="ECO:0007669"/>
    <property type="project" value="UniProtKB-SubCell"/>
</dbReference>
<evidence type="ECO:0000256" key="3">
    <source>
        <dbReference type="ARBA" id="ARBA00022614"/>
    </source>
</evidence>
<evidence type="ECO:0000256" key="11">
    <source>
        <dbReference type="SAM" id="SignalP"/>
    </source>
</evidence>
<gene>
    <name evidence="15" type="primary">LOC109476068</name>
</gene>
<dbReference type="PANTHER" id="PTHR45712:SF22">
    <property type="entry name" value="INSULIN-LIKE GROWTH FACTOR-BINDING PROTEIN COMPLEX ACID LABILE SUBUNIT"/>
    <property type="match status" value="1"/>
</dbReference>
<keyword evidence="3" id="KW-0433">Leucine-rich repeat</keyword>
<evidence type="ECO:0000313" key="14">
    <source>
        <dbReference type="Proteomes" id="UP000515135"/>
    </source>
</evidence>
<dbReference type="Pfam" id="PF01462">
    <property type="entry name" value="LRRNT"/>
    <property type="match status" value="1"/>
</dbReference>
<keyword evidence="4 10" id="KW-0812">Transmembrane</keyword>
<keyword evidence="14" id="KW-1185">Reference proteome</keyword>
<evidence type="ECO:0000256" key="7">
    <source>
        <dbReference type="ARBA" id="ARBA00022989"/>
    </source>
</evidence>
<evidence type="ECO:0000256" key="10">
    <source>
        <dbReference type="SAM" id="Phobius"/>
    </source>
</evidence>
<reference evidence="15" key="1">
    <citation type="submission" date="2025-08" db="UniProtKB">
        <authorList>
            <consortium name="RefSeq"/>
        </authorList>
    </citation>
    <scope>IDENTIFICATION</scope>
    <source>
        <tissue evidence="15">Gonad</tissue>
    </source>
</reference>
<keyword evidence="2" id="KW-1003">Cell membrane</keyword>
<proteinExistence type="predicted"/>
<dbReference type="PANTHER" id="PTHR45712">
    <property type="entry name" value="AGAP008170-PA"/>
    <property type="match status" value="1"/>
</dbReference>
<evidence type="ECO:0000256" key="4">
    <source>
        <dbReference type="ARBA" id="ARBA00022692"/>
    </source>
</evidence>
<keyword evidence="6" id="KW-0677">Repeat</keyword>
<evidence type="ECO:0000256" key="2">
    <source>
        <dbReference type="ARBA" id="ARBA00022475"/>
    </source>
</evidence>
<dbReference type="FunFam" id="3.80.10.10:FF:001438">
    <property type="entry name" value="Uncharacterized protein"/>
    <property type="match status" value="1"/>
</dbReference>
<keyword evidence="7 10" id="KW-1133">Transmembrane helix</keyword>
<name>A0A6P4ZN37_BRABE</name>
<evidence type="ECO:0000259" key="12">
    <source>
        <dbReference type="SMART" id="SM00013"/>
    </source>
</evidence>
<protein>
    <submittedName>
        <fullName evidence="15">LOW QUALITY PROTEIN: chondroadherin-like</fullName>
    </submittedName>
</protein>
<evidence type="ECO:0000256" key="1">
    <source>
        <dbReference type="ARBA" id="ARBA00004236"/>
    </source>
</evidence>
<evidence type="ECO:0000256" key="9">
    <source>
        <dbReference type="ARBA" id="ARBA00023180"/>
    </source>
</evidence>
<dbReference type="OrthoDB" id="2190652at2759"/>
<dbReference type="SMART" id="SM00369">
    <property type="entry name" value="LRR_TYP"/>
    <property type="match status" value="11"/>
</dbReference>
<dbReference type="Pfam" id="PF13855">
    <property type="entry name" value="LRR_8"/>
    <property type="match status" value="3"/>
</dbReference>
<feature type="signal peptide" evidence="11">
    <location>
        <begin position="1"/>
        <end position="22"/>
    </location>
</feature>
<feature type="domain" description="LRRNT" evidence="12">
    <location>
        <begin position="26"/>
        <end position="58"/>
    </location>
</feature>
<comment type="subcellular location">
    <subcellularLocation>
        <location evidence="1">Cell membrane</location>
    </subcellularLocation>
</comment>
<dbReference type="SMART" id="SM00013">
    <property type="entry name" value="LRRNT"/>
    <property type="match status" value="1"/>
</dbReference>
<dbReference type="InterPro" id="IPR050333">
    <property type="entry name" value="SLRP"/>
</dbReference>
<dbReference type="InterPro" id="IPR000483">
    <property type="entry name" value="Cys-rich_flank_reg_C"/>
</dbReference>
<dbReference type="SMART" id="SM00365">
    <property type="entry name" value="LRR_SD22"/>
    <property type="match status" value="6"/>
</dbReference>
<evidence type="ECO:0000259" key="13">
    <source>
        <dbReference type="SMART" id="SM00082"/>
    </source>
</evidence>
<dbReference type="PROSITE" id="PS51450">
    <property type="entry name" value="LRR"/>
    <property type="match status" value="5"/>
</dbReference>
<dbReference type="InterPro" id="IPR000372">
    <property type="entry name" value="LRRNT"/>
</dbReference>
<dbReference type="InterPro" id="IPR032675">
    <property type="entry name" value="LRR_dom_sf"/>
</dbReference>
<organism evidence="14 15">
    <name type="scientific">Branchiostoma belcheri</name>
    <name type="common">Amphioxus</name>
    <dbReference type="NCBI Taxonomy" id="7741"/>
    <lineage>
        <taxon>Eukaryota</taxon>
        <taxon>Metazoa</taxon>
        <taxon>Chordata</taxon>
        <taxon>Cephalochordata</taxon>
        <taxon>Leptocardii</taxon>
        <taxon>Amphioxiformes</taxon>
        <taxon>Branchiostomatidae</taxon>
        <taxon>Branchiostoma</taxon>
    </lineage>
</organism>
<feature type="domain" description="LRRCT" evidence="13">
    <location>
        <begin position="352"/>
        <end position="400"/>
    </location>
</feature>
<dbReference type="GeneID" id="109476068"/>
<dbReference type="KEGG" id="bbel:109476068"/>
<keyword evidence="5 11" id="KW-0732">Signal</keyword>
<evidence type="ECO:0000256" key="8">
    <source>
        <dbReference type="ARBA" id="ARBA00023136"/>
    </source>
</evidence>
<keyword evidence="9" id="KW-0325">Glycoprotein</keyword>
<dbReference type="GO" id="GO:0005615">
    <property type="term" value="C:extracellular space"/>
    <property type="evidence" value="ECO:0007669"/>
    <property type="project" value="TreeGrafter"/>
</dbReference>
<dbReference type="RefSeq" id="XP_019632477.1">
    <property type="nucleotide sequence ID" value="XM_019776918.1"/>
</dbReference>
<dbReference type="SMART" id="SM00082">
    <property type="entry name" value="LRRCT"/>
    <property type="match status" value="1"/>
</dbReference>
<evidence type="ECO:0000256" key="6">
    <source>
        <dbReference type="ARBA" id="ARBA00022737"/>
    </source>
</evidence>
<feature type="chain" id="PRO_5028006134" evidence="11">
    <location>
        <begin position="23"/>
        <end position="643"/>
    </location>
</feature>